<dbReference type="PANTHER" id="PTHR37419">
    <property type="entry name" value="SERINE/THREONINE-PROTEIN KINASE TOXIN HIPA"/>
    <property type="match status" value="1"/>
</dbReference>
<gene>
    <name evidence="5" type="primary">hipA</name>
    <name evidence="5" type="ORF">AREALGSMS7_00929</name>
</gene>
<dbReference type="Proteomes" id="UP000204551">
    <property type="component" value="Chromosome"/>
</dbReference>
<name>A0A221UT78_9FLAO</name>
<sequence length="321" mass="36601">MNQLQKMMENRCLYCYNPIEEGKDFHEKCSIEFFGTPTPPVIEYSIFQMDELAKSVVERSISVPGVQAKLSMTLVKETKGETHSRLTVVGALGGLYIFKPPSDNFPAMPENEHVTMRIAETFGISVVQSSLIRLASGELSYITKRVDRKESGDKIHMIDMFQITEAFDKYKSSMEKIGKAIDLYSANTFLDKIFYFELTLFSFLTGNNDMHLKNFSMIKSPSGWALAPAYDLLNVSIINPGDEEELALTIDGKRKKLKRKHFVQFGNGMGLTPKQIEGAFNRIINNKPKAIEWINKSFLTNKMKKAYLNILENRYDQLKNN</sequence>
<feature type="domain" description="HipA-like C-terminal" evidence="4">
    <location>
        <begin position="61"/>
        <end position="289"/>
    </location>
</feature>
<dbReference type="GO" id="GO:0004674">
    <property type="term" value="F:protein serine/threonine kinase activity"/>
    <property type="evidence" value="ECO:0007669"/>
    <property type="project" value="UniProtKB-EC"/>
</dbReference>
<evidence type="ECO:0000313" key="6">
    <source>
        <dbReference type="Proteomes" id="UP000204551"/>
    </source>
</evidence>
<dbReference type="AlphaFoldDB" id="A0A221UT78"/>
<organism evidence="5 6">
    <name type="scientific">Arenibacter algicola</name>
    <dbReference type="NCBI Taxonomy" id="616991"/>
    <lineage>
        <taxon>Bacteria</taxon>
        <taxon>Pseudomonadati</taxon>
        <taxon>Bacteroidota</taxon>
        <taxon>Flavobacteriia</taxon>
        <taxon>Flavobacteriales</taxon>
        <taxon>Flavobacteriaceae</taxon>
        <taxon>Arenibacter</taxon>
    </lineage>
</organism>
<evidence type="ECO:0000259" key="4">
    <source>
        <dbReference type="Pfam" id="PF07804"/>
    </source>
</evidence>
<protein>
    <submittedName>
        <fullName evidence="5">Serine/threonine-protein kinase HipA</fullName>
        <ecNumber evidence="5">2.7.11.1</ecNumber>
    </submittedName>
</protein>
<keyword evidence="3 5" id="KW-0418">Kinase</keyword>
<reference evidence="5 6" key="1">
    <citation type="submission" date="2017-07" db="EMBL/GenBank/DDBJ databases">
        <title>Genome Sequence of Arenibacter algicola Strain SMS7 Isolated from a culture of the Diatom Skeletonema marinoi.</title>
        <authorList>
            <person name="Topel M."/>
            <person name="Pinder M.I.M."/>
            <person name="Johansson O.N."/>
            <person name="Kourtchenko O."/>
            <person name="Godhe A."/>
            <person name="Clarke A.K."/>
        </authorList>
    </citation>
    <scope>NUCLEOTIDE SEQUENCE [LARGE SCALE GENOMIC DNA]</scope>
    <source>
        <strain evidence="5 6">SMS7</strain>
    </source>
</reference>
<dbReference type="Pfam" id="PF07804">
    <property type="entry name" value="HipA_C"/>
    <property type="match status" value="1"/>
</dbReference>
<comment type="similarity">
    <text evidence="1">Belongs to the HipA Ser/Thr kinase family.</text>
</comment>
<dbReference type="EMBL" id="CP022515">
    <property type="protein sequence ID" value="ASO04408.1"/>
    <property type="molecule type" value="Genomic_DNA"/>
</dbReference>
<proteinExistence type="inferred from homology"/>
<dbReference type="InterPro" id="IPR052028">
    <property type="entry name" value="HipA_Ser/Thr_kinase"/>
</dbReference>
<evidence type="ECO:0000256" key="1">
    <source>
        <dbReference type="ARBA" id="ARBA00010164"/>
    </source>
</evidence>
<dbReference type="Gene3D" id="1.10.1070.20">
    <property type="match status" value="1"/>
</dbReference>
<dbReference type="PANTHER" id="PTHR37419:SF1">
    <property type="entry name" value="SERINE_THREONINE-PROTEIN KINASE TOXIN HIPA"/>
    <property type="match status" value="1"/>
</dbReference>
<evidence type="ECO:0000256" key="2">
    <source>
        <dbReference type="ARBA" id="ARBA00022679"/>
    </source>
</evidence>
<accession>A0A221UT78</accession>
<dbReference type="KEGG" id="aalg:AREALGSMS7_00929"/>
<dbReference type="InterPro" id="IPR012893">
    <property type="entry name" value="HipA-like_C"/>
</dbReference>
<dbReference type="EC" id="2.7.11.1" evidence="5"/>
<keyword evidence="2 5" id="KW-0808">Transferase</keyword>
<evidence type="ECO:0000256" key="3">
    <source>
        <dbReference type="ARBA" id="ARBA00022777"/>
    </source>
</evidence>
<evidence type="ECO:0000313" key="5">
    <source>
        <dbReference type="EMBL" id="ASO04408.1"/>
    </source>
</evidence>
<dbReference type="GO" id="GO:0005829">
    <property type="term" value="C:cytosol"/>
    <property type="evidence" value="ECO:0007669"/>
    <property type="project" value="TreeGrafter"/>
</dbReference>